<keyword evidence="1" id="KW-0805">Transcription regulation</keyword>
<comment type="caution">
    <text evidence="3">Lacks conserved residue(s) required for the propagation of feature annotation.</text>
</comment>
<evidence type="ECO:0000256" key="3">
    <source>
        <dbReference type="PROSITE-ProRule" id="PRU01191"/>
    </source>
</evidence>
<protein>
    <submittedName>
        <fullName evidence="4">Protein SHORT-ROOT-like</fullName>
    </submittedName>
</protein>
<dbReference type="InterPro" id="IPR005202">
    <property type="entry name" value="TF_GRAS"/>
</dbReference>
<evidence type="ECO:0000256" key="2">
    <source>
        <dbReference type="ARBA" id="ARBA00023163"/>
    </source>
</evidence>
<keyword evidence="2" id="KW-0804">Transcription</keyword>
<sequence length="405" mass="44939">MQNPQHRAPDAFSLDLDDPTAADKWAAELLRECAKAIADKDSANIHRLMWMLNELASPYGDCEQRLASYFLQALFCKATDSAAHCYRTSLAVAEKTRSFDSARKVILKFQESSPWTTFGHVAANGAIMEAFEGEAKLHIVDISNTFCTQWPTLMEALATRADDTPHLRLTVVATSSGAGAVMEEIGQRMEKFARLMGVPFEFQVVRGLARLEELGGRELLGLREGEAVAVNCVGALRLLRVDERDAFLRTLAALRPRVVTVVEEEADFTSCKGDFVECFDECLRFYGGYFGMLEESFPATSNERLALERECFRGILSVLALDGDDEVAVGDCERREKGRQWCGRLAKAGGFSAAEFSEDVVDDLKALLRRYQAGWSLMPAEGNAAGVYLTWKQEAVVWACAWKPN</sequence>
<accession>A0AAQ3QJ31</accession>
<comment type="similarity">
    <text evidence="3">Belongs to the GRAS family.</text>
</comment>
<proteinExistence type="inferred from homology"/>
<dbReference type="PANTHER" id="PTHR31636">
    <property type="entry name" value="OSJNBA0084A10.13 PROTEIN-RELATED"/>
    <property type="match status" value="1"/>
</dbReference>
<dbReference type="Pfam" id="PF03514">
    <property type="entry name" value="GRAS"/>
    <property type="match status" value="1"/>
</dbReference>
<dbReference type="PROSITE" id="PS50985">
    <property type="entry name" value="GRAS"/>
    <property type="match status" value="1"/>
</dbReference>
<keyword evidence="5" id="KW-1185">Reference proteome</keyword>
<feature type="region of interest" description="SAW" evidence="3">
    <location>
        <begin position="320"/>
        <end position="403"/>
    </location>
</feature>
<evidence type="ECO:0000256" key="1">
    <source>
        <dbReference type="ARBA" id="ARBA00023015"/>
    </source>
</evidence>
<feature type="short sequence motif" description="VHIID" evidence="3">
    <location>
        <begin position="137"/>
        <end position="141"/>
    </location>
</feature>
<dbReference type="EMBL" id="CP136895">
    <property type="protein sequence ID" value="WOL11266.1"/>
    <property type="molecule type" value="Genomic_DNA"/>
</dbReference>
<evidence type="ECO:0000313" key="4">
    <source>
        <dbReference type="EMBL" id="WOL11266.1"/>
    </source>
</evidence>
<dbReference type="AlphaFoldDB" id="A0AAQ3QJ31"/>
<feature type="region of interest" description="VHIID" evidence="3">
    <location>
        <begin position="106"/>
        <end position="171"/>
    </location>
</feature>
<name>A0AAQ3QJ31_9LILI</name>
<dbReference type="Proteomes" id="UP001327560">
    <property type="component" value="Chromosome 6"/>
</dbReference>
<reference evidence="4 5" key="1">
    <citation type="submission" date="2023-10" db="EMBL/GenBank/DDBJ databases">
        <title>Chromosome-scale genome assembly provides insights into flower coloration mechanisms of Canna indica.</title>
        <authorList>
            <person name="Li C."/>
        </authorList>
    </citation>
    <scope>NUCLEOTIDE SEQUENCE [LARGE SCALE GENOMIC DNA]</scope>
    <source>
        <tissue evidence="4">Flower</tissue>
    </source>
</reference>
<gene>
    <name evidence="4" type="ORF">Cni_G20028</name>
</gene>
<evidence type="ECO:0000313" key="5">
    <source>
        <dbReference type="Proteomes" id="UP001327560"/>
    </source>
</evidence>
<organism evidence="4 5">
    <name type="scientific">Canna indica</name>
    <name type="common">Indian-shot</name>
    <dbReference type="NCBI Taxonomy" id="4628"/>
    <lineage>
        <taxon>Eukaryota</taxon>
        <taxon>Viridiplantae</taxon>
        <taxon>Streptophyta</taxon>
        <taxon>Embryophyta</taxon>
        <taxon>Tracheophyta</taxon>
        <taxon>Spermatophyta</taxon>
        <taxon>Magnoliopsida</taxon>
        <taxon>Liliopsida</taxon>
        <taxon>Zingiberales</taxon>
        <taxon>Cannaceae</taxon>
        <taxon>Canna</taxon>
    </lineage>
</organism>